<evidence type="ECO:0008006" key="3">
    <source>
        <dbReference type="Google" id="ProtNLM"/>
    </source>
</evidence>
<name>A0A481Z937_9VIRU</name>
<gene>
    <name evidence="2" type="ORF">LCPAC304_02330</name>
</gene>
<keyword evidence="1" id="KW-0472">Membrane</keyword>
<evidence type="ECO:0000256" key="1">
    <source>
        <dbReference type="SAM" id="Phobius"/>
    </source>
</evidence>
<evidence type="ECO:0000313" key="2">
    <source>
        <dbReference type="EMBL" id="QBK91892.1"/>
    </source>
</evidence>
<dbReference type="EMBL" id="MK500566">
    <property type="protein sequence ID" value="QBK91892.1"/>
    <property type="molecule type" value="Genomic_DNA"/>
</dbReference>
<sequence>MGQYKDSFFLLFSHSTKMKKIRRSAMDPSYFQEVGVGNVKYTSNEEESYYEKGKKSDPDIRFEGDTLIVVGKKGENDMHIDLGGARKIVQTLRNDYAATHIKELRGDIKKKFVELHDMIEVLFGTSAYKHVHEMILSEFHCNNDHRFAIGTVGAYFCECQSSSNFPGNKTCSLGCLLGLHPEGCEGTYPCEYTCIVYNGDETFSVLRRVTDVHQAYLFVNDKLHFSGLTAPEVKKLQNMGVEEVKVVKHSDGLSYQEVSSNFVRVDRLRVIRSASPQKRSSAASAVLVIVVIVIIIALIFGGWYYYKNGGRFEFLRY</sequence>
<keyword evidence="1" id="KW-1133">Transmembrane helix</keyword>
<keyword evidence="1" id="KW-0812">Transmembrane</keyword>
<feature type="transmembrane region" description="Helical" evidence="1">
    <location>
        <begin position="282"/>
        <end position="306"/>
    </location>
</feature>
<protein>
    <recommendedName>
        <fullName evidence="3">Transmembrane protein</fullName>
    </recommendedName>
</protein>
<accession>A0A481Z937</accession>
<organism evidence="2">
    <name type="scientific">Pithovirus LCPAC304</name>
    <dbReference type="NCBI Taxonomy" id="2506594"/>
    <lineage>
        <taxon>Viruses</taxon>
        <taxon>Pithoviruses</taxon>
    </lineage>
</organism>
<proteinExistence type="predicted"/>
<reference evidence="2" key="1">
    <citation type="journal article" date="2019" name="MBio">
        <title>Virus Genomes from Deep Sea Sediments Expand the Ocean Megavirome and Support Independent Origins of Viral Gigantism.</title>
        <authorList>
            <person name="Backstrom D."/>
            <person name="Yutin N."/>
            <person name="Jorgensen S.L."/>
            <person name="Dharamshi J."/>
            <person name="Homa F."/>
            <person name="Zaremba-Niedwiedzka K."/>
            <person name="Spang A."/>
            <person name="Wolf Y.I."/>
            <person name="Koonin E.V."/>
            <person name="Ettema T.J."/>
        </authorList>
    </citation>
    <scope>NUCLEOTIDE SEQUENCE</scope>
</reference>